<proteinExistence type="predicted"/>
<dbReference type="EMBL" id="WNYA01003691">
    <property type="protein sequence ID" value="KAG8543276.1"/>
    <property type="molecule type" value="Genomic_DNA"/>
</dbReference>
<organism evidence="1 2">
    <name type="scientific">Engystomops pustulosus</name>
    <name type="common">Tungara frog</name>
    <name type="synonym">Physalaemus pustulosus</name>
    <dbReference type="NCBI Taxonomy" id="76066"/>
    <lineage>
        <taxon>Eukaryota</taxon>
        <taxon>Metazoa</taxon>
        <taxon>Chordata</taxon>
        <taxon>Craniata</taxon>
        <taxon>Vertebrata</taxon>
        <taxon>Euteleostomi</taxon>
        <taxon>Amphibia</taxon>
        <taxon>Batrachia</taxon>
        <taxon>Anura</taxon>
        <taxon>Neobatrachia</taxon>
        <taxon>Hyloidea</taxon>
        <taxon>Leptodactylidae</taxon>
        <taxon>Leiuperinae</taxon>
        <taxon>Engystomops</taxon>
    </lineage>
</organism>
<dbReference type="Proteomes" id="UP000824782">
    <property type="component" value="Unassembled WGS sequence"/>
</dbReference>
<evidence type="ECO:0000313" key="1">
    <source>
        <dbReference type="EMBL" id="KAG8543276.1"/>
    </source>
</evidence>
<evidence type="ECO:0000313" key="2">
    <source>
        <dbReference type="Proteomes" id="UP000824782"/>
    </source>
</evidence>
<comment type="caution">
    <text evidence="1">The sequence shown here is derived from an EMBL/GenBank/DDBJ whole genome shotgun (WGS) entry which is preliminary data.</text>
</comment>
<name>A0AAV6Z9W1_ENGPU</name>
<sequence length="56" mass="6695">MDSVELCLPESFSLHYEEEEMVYVHRHGVNVRTNSFSENKTLPSCFQSVQIKYWRI</sequence>
<keyword evidence="2" id="KW-1185">Reference proteome</keyword>
<gene>
    <name evidence="1" type="ORF">GDO81_025055</name>
</gene>
<reference evidence="1" key="1">
    <citation type="thesis" date="2020" institute="ProQuest LLC" country="789 East Eisenhower Parkway, Ann Arbor, MI, USA">
        <title>Comparative Genomics and Chromosome Evolution.</title>
        <authorList>
            <person name="Mudd A.B."/>
        </authorList>
    </citation>
    <scope>NUCLEOTIDE SEQUENCE</scope>
    <source>
        <strain evidence="1">237g6f4</strain>
        <tissue evidence="1">Blood</tissue>
    </source>
</reference>
<accession>A0AAV6Z9W1</accession>
<dbReference type="AlphaFoldDB" id="A0AAV6Z9W1"/>
<protein>
    <submittedName>
        <fullName evidence="1">Uncharacterized protein</fullName>
    </submittedName>
</protein>